<dbReference type="AlphaFoldDB" id="A0A6J6SLH2"/>
<evidence type="ECO:0000313" key="1">
    <source>
        <dbReference type="EMBL" id="CAB4735467.1"/>
    </source>
</evidence>
<protein>
    <submittedName>
        <fullName evidence="1">Unannotated protein</fullName>
    </submittedName>
</protein>
<gene>
    <name evidence="1" type="ORF">UFOPK2802_00178</name>
</gene>
<reference evidence="1" key="1">
    <citation type="submission" date="2020-05" db="EMBL/GenBank/DDBJ databases">
        <authorList>
            <person name="Chiriac C."/>
            <person name="Salcher M."/>
            <person name="Ghai R."/>
            <person name="Kavagutti S V."/>
        </authorList>
    </citation>
    <scope>NUCLEOTIDE SEQUENCE</scope>
</reference>
<proteinExistence type="predicted"/>
<organism evidence="1">
    <name type="scientific">freshwater metagenome</name>
    <dbReference type="NCBI Taxonomy" id="449393"/>
    <lineage>
        <taxon>unclassified sequences</taxon>
        <taxon>metagenomes</taxon>
        <taxon>ecological metagenomes</taxon>
    </lineage>
</organism>
<name>A0A6J6SLH2_9ZZZZ</name>
<sequence length="181" mass="20348">MRIEERITGRAKQDLCSIVVDTIEKLQTSLEAVVIETSADSSASKQLKNHMFNQLITNGWRPQFKISKEVSESYPLANYILDAMHDFSSDKCNHTHRFFVEFCFDNRQAIGSNILKFEVASRAAVESNYLPVPVLVCADAGALKYFGWDGSIAGASEYEYAVRAVYSDIMLYPPIILALHN</sequence>
<dbReference type="EMBL" id="CAEZYX010000009">
    <property type="protein sequence ID" value="CAB4735467.1"/>
    <property type="molecule type" value="Genomic_DNA"/>
</dbReference>
<accession>A0A6J6SLH2</accession>